<evidence type="ECO:0000313" key="3">
    <source>
        <dbReference type="Proteomes" id="UP001140502"/>
    </source>
</evidence>
<comment type="caution">
    <text evidence="2">The sequence shown here is derived from an EMBL/GenBank/DDBJ whole genome shotgun (WGS) entry which is preliminary data.</text>
</comment>
<proteinExistence type="predicted"/>
<protein>
    <submittedName>
        <fullName evidence="2">Uncharacterized protein</fullName>
    </submittedName>
</protein>
<evidence type="ECO:0000256" key="1">
    <source>
        <dbReference type="SAM" id="MobiDB-lite"/>
    </source>
</evidence>
<feature type="compositionally biased region" description="Basic residues" evidence="1">
    <location>
        <begin position="1"/>
        <end position="12"/>
    </location>
</feature>
<reference evidence="2" key="1">
    <citation type="submission" date="2022-10" db="EMBL/GenBank/DDBJ databases">
        <title>Tapping the CABI collections for fungal endophytes: first genome assemblies for Collariella, Neodidymelliopsis, Ascochyta clinopodiicola, Didymella pomorum, Didymosphaeria variabile, Neocosmospora piperis and Neocucurbitaria cava.</title>
        <authorList>
            <person name="Hill R."/>
        </authorList>
    </citation>
    <scope>NUCLEOTIDE SEQUENCE</scope>
    <source>
        <strain evidence="2">IMI 366586</strain>
    </source>
</reference>
<sequence length="77" mass="8544">MNHGVSKAKIRQSRLEPSEASEGKLVNTVARNRAVSSDKRYRTRHAITHEKAALYDFRGRPVTDQEGSIGWDGHAAA</sequence>
<evidence type="ECO:0000313" key="2">
    <source>
        <dbReference type="EMBL" id="KAJ4326181.1"/>
    </source>
</evidence>
<dbReference type="Proteomes" id="UP001140502">
    <property type="component" value="Unassembled WGS sequence"/>
</dbReference>
<dbReference type="AlphaFoldDB" id="A0A9W9BQZ4"/>
<dbReference type="EMBL" id="JAPEUR010000044">
    <property type="protein sequence ID" value="KAJ4326181.1"/>
    <property type="molecule type" value="Genomic_DNA"/>
</dbReference>
<accession>A0A9W9BQZ4</accession>
<name>A0A9W9BQZ4_9HYPO</name>
<keyword evidence="3" id="KW-1185">Reference proteome</keyword>
<gene>
    <name evidence="2" type="ORF">N0V84_003232</name>
</gene>
<organism evidence="2 3">
    <name type="scientific">Fusarium piperis</name>
    <dbReference type="NCBI Taxonomy" id="1435070"/>
    <lineage>
        <taxon>Eukaryota</taxon>
        <taxon>Fungi</taxon>
        <taxon>Dikarya</taxon>
        <taxon>Ascomycota</taxon>
        <taxon>Pezizomycotina</taxon>
        <taxon>Sordariomycetes</taxon>
        <taxon>Hypocreomycetidae</taxon>
        <taxon>Hypocreales</taxon>
        <taxon>Nectriaceae</taxon>
        <taxon>Fusarium</taxon>
        <taxon>Fusarium solani species complex</taxon>
    </lineage>
</organism>
<feature type="region of interest" description="Disordered" evidence="1">
    <location>
        <begin position="1"/>
        <end position="23"/>
    </location>
</feature>